<dbReference type="PANTHER" id="PTHR47655">
    <property type="entry name" value="QUINIC ACID UTILIZATION ACTIVATOR"/>
    <property type="match status" value="1"/>
</dbReference>
<dbReference type="EMBL" id="AZGY01000019">
    <property type="protein sequence ID" value="KZZ91133.1"/>
    <property type="molecule type" value="Genomic_DNA"/>
</dbReference>
<keyword evidence="4" id="KW-0238">DNA-binding</keyword>
<dbReference type="InterPro" id="IPR001138">
    <property type="entry name" value="Zn2Cys6_DnaBD"/>
</dbReference>
<reference evidence="4 5" key="1">
    <citation type="journal article" date="2016" name="Genome Biol. Evol.">
        <title>Divergent and convergent evolution of fungal pathogenicity.</title>
        <authorList>
            <person name="Shang Y."/>
            <person name="Xiao G."/>
            <person name="Zheng P."/>
            <person name="Cen K."/>
            <person name="Zhan S."/>
            <person name="Wang C."/>
        </authorList>
    </citation>
    <scope>NUCLEOTIDE SEQUENCE [LARGE SCALE GENOMIC DNA]</scope>
    <source>
        <strain evidence="4 5">RCEF 2490</strain>
    </source>
</reference>
<evidence type="ECO:0000256" key="2">
    <source>
        <dbReference type="SAM" id="MobiDB-lite"/>
    </source>
</evidence>
<gene>
    <name evidence="4" type="ORF">AAL_06874</name>
</gene>
<feature type="region of interest" description="Disordered" evidence="2">
    <location>
        <begin position="217"/>
        <end position="248"/>
    </location>
</feature>
<evidence type="ECO:0000313" key="4">
    <source>
        <dbReference type="EMBL" id="KZZ91133.1"/>
    </source>
</evidence>
<dbReference type="OrthoDB" id="10261408at2759"/>
<dbReference type="AlphaFoldDB" id="A0A162IBJ6"/>
<dbReference type="SUPFAM" id="SSF57701">
    <property type="entry name" value="Zn2/Cys6 DNA-binding domain"/>
    <property type="match status" value="1"/>
</dbReference>
<dbReference type="GO" id="GO:0003677">
    <property type="term" value="F:DNA binding"/>
    <property type="evidence" value="ECO:0007669"/>
    <property type="project" value="UniProtKB-KW"/>
</dbReference>
<organism evidence="4 5">
    <name type="scientific">Moelleriella libera RCEF 2490</name>
    <dbReference type="NCBI Taxonomy" id="1081109"/>
    <lineage>
        <taxon>Eukaryota</taxon>
        <taxon>Fungi</taxon>
        <taxon>Dikarya</taxon>
        <taxon>Ascomycota</taxon>
        <taxon>Pezizomycotina</taxon>
        <taxon>Sordariomycetes</taxon>
        <taxon>Hypocreomycetidae</taxon>
        <taxon>Hypocreales</taxon>
        <taxon>Clavicipitaceae</taxon>
        <taxon>Moelleriella</taxon>
    </lineage>
</organism>
<protein>
    <submittedName>
        <fullName evidence="4">Zn(2)-C6 fungal-type DNA-binding domain protein</fullName>
    </submittedName>
</protein>
<dbReference type="GO" id="GO:0000981">
    <property type="term" value="F:DNA-binding transcription factor activity, RNA polymerase II-specific"/>
    <property type="evidence" value="ECO:0007669"/>
    <property type="project" value="InterPro"/>
</dbReference>
<dbReference type="Proteomes" id="UP000078544">
    <property type="component" value="Unassembled WGS sequence"/>
</dbReference>
<proteinExistence type="predicted"/>
<dbReference type="Gene3D" id="4.10.240.10">
    <property type="entry name" value="Zn(2)-C6 fungal-type DNA-binding domain"/>
    <property type="match status" value="1"/>
</dbReference>
<dbReference type="PANTHER" id="PTHR47655:SF3">
    <property type="entry name" value="ZN(II)2CYS6 TRANSCRIPTION FACTOR (EUROFUNG)"/>
    <property type="match status" value="1"/>
</dbReference>
<name>A0A162IBJ6_9HYPO</name>
<dbReference type="GO" id="GO:0008270">
    <property type="term" value="F:zinc ion binding"/>
    <property type="evidence" value="ECO:0007669"/>
    <property type="project" value="InterPro"/>
</dbReference>
<sequence>MPSARGRAACHGCRAKKQKVSGREFPPTHPPWSAVCSRVSEHGLTSRTQCDEKRPACSRCLEVGHACVWPRAKKRFSRGPAKGYVEALEHRLAATEAALLQLYSVVDERLLEAAFQDSEAYMAQRSGGEGGGGGAYAGNGVARQAENKRADDNLAQWECFPLLTAADVKHWAENNLQRPPQRAPVVIVGGTAGGAGGGGSLRPMTLPLDNANAQKDYEREMQEERRRTSATSATSSSGGGDDDDGQVHHLSHRDIFSMTQEFKSQYLW</sequence>
<evidence type="ECO:0000313" key="5">
    <source>
        <dbReference type="Proteomes" id="UP000078544"/>
    </source>
</evidence>
<evidence type="ECO:0000259" key="3">
    <source>
        <dbReference type="Pfam" id="PF00172"/>
    </source>
</evidence>
<comment type="caution">
    <text evidence="4">The sequence shown here is derived from an EMBL/GenBank/DDBJ whole genome shotgun (WGS) entry which is preliminary data.</text>
</comment>
<accession>A0A162IBJ6</accession>
<dbReference type="InterPro" id="IPR036864">
    <property type="entry name" value="Zn2-C6_fun-type_DNA-bd_sf"/>
</dbReference>
<keyword evidence="1" id="KW-0539">Nucleus</keyword>
<keyword evidence="5" id="KW-1185">Reference proteome</keyword>
<dbReference type="Pfam" id="PF00172">
    <property type="entry name" value="Zn_clus"/>
    <property type="match status" value="1"/>
</dbReference>
<feature type="compositionally biased region" description="Basic and acidic residues" evidence="2">
    <location>
        <begin position="217"/>
        <end position="227"/>
    </location>
</feature>
<evidence type="ECO:0000256" key="1">
    <source>
        <dbReference type="ARBA" id="ARBA00023242"/>
    </source>
</evidence>
<dbReference type="CDD" id="cd00067">
    <property type="entry name" value="GAL4"/>
    <property type="match status" value="1"/>
</dbReference>
<dbReference type="InterPro" id="IPR052783">
    <property type="entry name" value="Metabolic/Drug-Res_Regulator"/>
</dbReference>
<feature type="domain" description="Zn(2)-C6 fungal-type" evidence="3">
    <location>
        <begin position="47"/>
        <end position="75"/>
    </location>
</feature>